<dbReference type="EMBL" id="JASPKY010000393">
    <property type="protein sequence ID" value="KAK9702412.1"/>
    <property type="molecule type" value="Genomic_DNA"/>
</dbReference>
<protein>
    <submittedName>
        <fullName evidence="1">Uncharacterized protein</fullName>
    </submittedName>
</protein>
<name>A0AAW1JFQ5_POPJA</name>
<reference evidence="1 2" key="1">
    <citation type="journal article" date="2024" name="BMC Genomics">
        <title>De novo assembly and annotation of Popillia japonica's genome with initial clues to its potential as an invasive pest.</title>
        <authorList>
            <person name="Cucini C."/>
            <person name="Boschi S."/>
            <person name="Funari R."/>
            <person name="Cardaioli E."/>
            <person name="Iannotti N."/>
            <person name="Marturano G."/>
            <person name="Paoli F."/>
            <person name="Bruttini M."/>
            <person name="Carapelli A."/>
            <person name="Frati F."/>
            <person name="Nardi F."/>
        </authorList>
    </citation>
    <scope>NUCLEOTIDE SEQUENCE [LARGE SCALE GENOMIC DNA]</scope>
    <source>
        <strain evidence="1">DMR45628</strain>
    </source>
</reference>
<evidence type="ECO:0000313" key="2">
    <source>
        <dbReference type="Proteomes" id="UP001458880"/>
    </source>
</evidence>
<gene>
    <name evidence="1" type="ORF">QE152_g29967</name>
</gene>
<sequence>MKIIDEEIDAVLTKIDEDCSIKLDGISDHLFPFLPAHIMKIIDEEIDAVLTKIDEDCSIKLDGISDHLIPFLPVHIFKTKVNRISLEQKWHLLPHQKRVALEDYLPCHYHYNTLTMKDHVDAPPPSRRNCCGCKKLS</sequence>
<organism evidence="1 2">
    <name type="scientific">Popillia japonica</name>
    <name type="common">Japanese beetle</name>
    <dbReference type="NCBI Taxonomy" id="7064"/>
    <lineage>
        <taxon>Eukaryota</taxon>
        <taxon>Metazoa</taxon>
        <taxon>Ecdysozoa</taxon>
        <taxon>Arthropoda</taxon>
        <taxon>Hexapoda</taxon>
        <taxon>Insecta</taxon>
        <taxon>Pterygota</taxon>
        <taxon>Neoptera</taxon>
        <taxon>Endopterygota</taxon>
        <taxon>Coleoptera</taxon>
        <taxon>Polyphaga</taxon>
        <taxon>Scarabaeiformia</taxon>
        <taxon>Scarabaeidae</taxon>
        <taxon>Rutelinae</taxon>
        <taxon>Popillia</taxon>
    </lineage>
</organism>
<accession>A0AAW1JFQ5</accession>
<comment type="caution">
    <text evidence="1">The sequence shown here is derived from an EMBL/GenBank/DDBJ whole genome shotgun (WGS) entry which is preliminary data.</text>
</comment>
<dbReference type="Proteomes" id="UP001458880">
    <property type="component" value="Unassembled WGS sequence"/>
</dbReference>
<proteinExistence type="predicted"/>
<evidence type="ECO:0000313" key="1">
    <source>
        <dbReference type="EMBL" id="KAK9702412.1"/>
    </source>
</evidence>
<dbReference type="AlphaFoldDB" id="A0AAW1JFQ5"/>
<keyword evidence="2" id="KW-1185">Reference proteome</keyword>